<proteinExistence type="predicted"/>
<evidence type="ECO:0000313" key="3">
    <source>
        <dbReference type="EMBL" id="SEG00093.1"/>
    </source>
</evidence>
<evidence type="ECO:0000259" key="2">
    <source>
        <dbReference type="Pfam" id="PF17289"/>
    </source>
</evidence>
<dbReference type="Proteomes" id="UP000236742">
    <property type="component" value="Unassembled WGS sequence"/>
</dbReference>
<name>A0A1H5WL71_9RHOB</name>
<dbReference type="Gene3D" id="3.40.50.300">
    <property type="entry name" value="P-loop containing nucleotide triphosphate hydrolases"/>
    <property type="match status" value="1"/>
</dbReference>
<dbReference type="AlphaFoldDB" id="A0A1H5WL71"/>
<gene>
    <name evidence="3" type="ORF">SAMN05421751_10895</name>
</gene>
<keyword evidence="4" id="KW-1185">Reference proteome</keyword>
<evidence type="ECO:0000313" key="4">
    <source>
        <dbReference type="Proteomes" id="UP000236742"/>
    </source>
</evidence>
<dbReference type="Pfam" id="PF17289">
    <property type="entry name" value="Terminase_6C"/>
    <property type="match status" value="1"/>
</dbReference>
<sequence length="471" mass="51328">MSNNEKDRRESSGEAMRSTWTGLGLRSGAGWLASAPAEIRERFLSDIGEGGLLALPFLFEFWAHEHQLPPEGDWRSWVILGGRGAGKTRAGAEWVRAQVEGAKPLDAGRCRRVALLGETYDQVRDVMVMGDSGILACSPPDRRPVWKATERRLIWPNGAEAQAFSAQDPEALRGPQFDAAWADELAKWKRAAEAWDMLQFALRLGDRPRVCVTTTPRNVGVLKRLLGAPSTMVTHAPTEANRANLAQSFLEEVRARYAGTRLGRQELDGVLLADAEGALWTGEMLDRCRATQAPALDRVVVAMDPSVSGGAGADECGIVVAGVQMKGPPQDWLAWVLADRTVQGVGPSGWARAAVAAMDEFGAERLVAEVNQGGQLVEEVLRQVNPLVPFRAVRATRGKAARAEPVAALYEQGRVRHLPELDLLEEQMSQMTAHGFEGSGSPDRVDALVWALHELVIAPAAAWRRPRVRVL</sequence>
<dbReference type="Gene3D" id="3.30.420.240">
    <property type="match status" value="1"/>
</dbReference>
<feature type="domain" description="Terminase large subunit gp17-like C-terminal" evidence="2">
    <location>
        <begin position="302"/>
        <end position="454"/>
    </location>
</feature>
<dbReference type="Pfam" id="PF03237">
    <property type="entry name" value="Terminase_6N"/>
    <property type="match status" value="1"/>
</dbReference>
<evidence type="ECO:0000256" key="1">
    <source>
        <dbReference type="ARBA" id="ARBA00022612"/>
    </source>
</evidence>
<dbReference type="EMBL" id="FNVD01000008">
    <property type="protein sequence ID" value="SEG00093.1"/>
    <property type="molecule type" value="Genomic_DNA"/>
</dbReference>
<keyword evidence="1" id="KW-1188">Viral release from host cell</keyword>
<organism evidence="3 4">
    <name type="scientific">Jhaorihella thermophila</name>
    <dbReference type="NCBI Taxonomy" id="488547"/>
    <lineage>
        <taxon>Bacteria</taxon>
        <taxon>Pseudomonadati</taxon>
        <taxon>Pseudomonadota</taxon>
        <taxon>Alphaproteobacteria</taxon>
        <taxon>Rhodobacterales</taxon>
        <taxon>Paracoccaceae</taxon>
        <taxon>Jhaorihella</taxon>
    </lineage>
</organism>
<dbReference type="InterPro" id="IPR027417">
    <property type="entry name" value="P-loop_NTPase"/>
</dbReference>
<accession>A0A1H5WL71</accession>
<reference evidence="3 4" key="1">
    <citation type="submission" date="2016-10" db="EMBL/GenBank/DDBJ databases">
        <authorList>
            <person name="de Groot N.N."/>
        </authorList>
    </citation>
    <scope>NUCLEOTIDE SEQUENCE [LARGE SCALE GENOMIC DNA]</scope>
    <source>
        <strain evidence="3 4">DSM 23413</strain>
    </source>
</reference>
<protein>
    <submittedName>
        <fullName evidence="3">Large terminase phage packaging protein</fullName>
    </submittedName>
</protein>
<dbReference type="InterPro" id="IPR035421">
    <property type="entry name" value="Terminase_6C"/>
</dbReference>